<evidence type="ECO:0000256" key="3">
    <source>
        <dbReference type="ARBA" id="ARBA00022989"/>
    </source>
</evidence>
<keyword evidence="9" id="KW-1185">Reference proteome</keyword>
<proteinExistence type="predicted"/>
<keyword evidence="4" id="KW-0472">Membrane</keyword>
<protein>
    <submittedName>
        <fullName evidence="8">Putative vacuolar protein, putative</fullName>
    </submittedName>
</protein>
<feature type="compositionally biased region" description="Basic and acidic residues" evidence="6">
    <location>
        <begin position="556"/>
        <end position="565"/>
    </location>
</feature>
<feature type="compositionally biased region" description="Basic and acidic residues" evidence="6">
    <location>
        <begin position="402"/>
        <end position="414"/>
    </location>
</feature>
<gene>
    <name evidence="8" type="ORF">G210_1983</name>
</gene>
<feature type="compositionally biased region" description="Acidic residues" evidence="6">
    <location>
        <begin position="495"/>
        <end position="512"/>
    </location>
</feature>
<comment type="subcellular location">
    <subcellularLocation>
        <location evidence="1">Membrane</location>
        <topology evidence="1">Single-pass membrane protein</topology>
    </subcellularLocation>
</comment>
<dbReference type="EMBL" id="AOGT01001468">
    <property type="protein sequence ID" value="EMG47611.1"/>
    <property type="molecule type" value="Genomic_DNA"/>
</dbReference>
<keyword evidence="2" id="KW-0812">Transmembrane</keyword>
<feature type="compositionally biased region" description="Basic residues" evidence="6">
    <location>
        <begin position="613"/>
        <end position="640"/>
    </location>
</feature>
<evidence type="ECO:0000256" key="2">
    <source>
        <dbReference type="ARBA" id="ARBA00022692"/>
    </source>
</evidence>
<dbReference type="SMART" id="SM00449">
    <property type="entry name" value="SPRY"/>
    <property type="match status" value="1"/>
</dbReference>
<dbReference type="HOGENOM" id="CLU_015116_0_0_1"/>
<dbReference type="AlphaFoldDB" id="M3IMM3"/>
<dbReference type="GO" id="GO:0016020">
    <property type="term" value="C:membrane"/>
    <property type="evidence" value="ECO:0007669"/>
    <property type="project" value="UniProtKB-SubCell"/>
</dbReference>
<feature type="compositionally biased region" description="Basic and acidic residues" evidence="6">
    <location>
        <begin position="591"/>
        <end position="602"/>
    </location>
</feature>
<feature type="compositionally biased region" description="Basic and acidic residues" evidence="6">
    <location>
        <begin position="467"/>
        <end position="477"/>
    </location>
</feature>
<dbReference type="InterPro" id="IPR001870">
    <property type="entry name" value="B30.2/SPRY"/>
</dbReference>
<evidence type="ECO:0000256" key="6">
    <source>
        <dbReference type="SAM" id="MobiDB-lite"/>
    </source>
</evidence>
<organism evidence="8 9">
    <name type="scientific">Candida maltosa (strain Xu316)</name>
    <name type="common">Yeast</name>
    <dbReference type="NCBI Taxonomy" id="1245528"/>
    <lineage>
        <taxon>Eukaryota</taxon>
        <taxon>Fungi</taxon>
        <taxon>Dikarya</taxon>
        <taxon>Ascomycota</taxon>
        <taxon>Saccharomycotina</taxon>
        <taxon>Pichiomycetes</taxon>
        <taxon>Debaryomycetaceae</taxon>
        <taxon>Candida/Lodderomyces clade</taxon>
        <taxon>Candida</taxon>
    </lineage>
</organism>
<dbReference type="Pfam" id="PF00622">
    <property type="entry name" value="SPRY"/>
    <property type="match status" value="1"/>
</dbReference>
<dbReference type="SUPFAM" id="SSF49899">
    <property type="entry name" value="Concanavalin A-like lectins/glucanases"/>
    <property type="match status" value="1"/>
</dbReference>
<feature type="compositionally biased region" description="Low complexity" evidence="6">
    <location>
        <begin position="513"/>
        <end position="522"/>
    </location>
</feature>
<feature type="coiled-coil region" evidence="5">
    <location>
        <begin position="859"/>
        <end position="892"/>
    </location>
</feature>
<dbReference type="InterPro" id="IPR003877">
    <property type="entry name" value="SPRY_dom"/>
</dbReference>
<dbReference type="OrthoDB" id="258495at2759"/>
<dbReference type="PROSITE" id="PS50188">
    <property type="entry name" value="B302_SPRY"/>
    <property type="match status" value="1"/>
</dbReference>
<evidence type="ECO:0000256" key="4">
    <source>
        <dbReference type="ARBA" id="ARBA00023136"/>
    </source>
</evidence>
<evidence type="ECO:0000313" key="9">
    <source>
        <dbReference type="Proteomes" id="UP000011777"/>
    </source>
</evidence>
<sequence length="899" mass="101536">MESDPTSVLLLLVFASIILFFALSFCAFKLFCQNSEGNEYSSLGSDLLGSHSNNVPREFLNDEESLLNLAESFDFTNLSPEEQSAYLKGQEFTTTNPPDFGNVRGKTFTTEDEKLIKECGISAFQFELDQDVLNQRFIVADKTELNFNNNDMPYSTATSVLNYPLPVKNRVYSDTVYFETKVFEFNNDNHPNAHFSIGLVTKPYPSGFRLPGYNKFSIGYESTGNLKINKPFPTPLQQHQGEHSEYNALVLPPLQQADIVGFGYVISTGTIFITRNGKKLLDVMKGCFVDLFPAVGCFSTNAKFQVNLGQLGFVWIEANVRKYGFVSTSDYKKISGDRGLAALPQYDKAIVDGGDKVLDKGDELPPQYPEDELDFFGRAAHDSVQIGSSSQHIKLSEKNENGEHELGDEAKEPIEGSSTQVTNEPEEIMDLRERIYEQTIQNEVSSIDESTPLIAQPEDSEGYNSTDKSRNDSKDEPVTSEINEGVDVSRPVEESAQDEENLIDFQEEEVAPVEEVSPVEESITAEEPQTNNDRNQIIETAIFTESNAIPPTDDSTNVHDTEPSKEATPASPNKASDEEQSSPEPSPLHNDSADSAKDENQAAKDGSSATKPNAKKKKKKSGKKGGKKKPKNKTLNKRKKKNFLFKHFSTSLSEQTIMIRTTISRNLSTKVSPEEAKKQAAQLAIQSLKDFGSLLSNSSEETQPIDTQPIFEDPTKFATLSLLHQGQVLKELQDKYDKKWTKLTLTDKKLGYYIAYGDWGVREKFTNWNKLEAPYDLPFEVPSKVKTTEPTPKTYIKKLPELFLSETPVRKEQFDIKRMDGVTKFFIYLVVFITMFAVYRDKNIGESGQPKQIIIEDKYEIARQARLKEEERQKELERQRKIEEEIAKSKRKWYYLWLK</sequence>
<feature type="domain" description="B30.2/SPRY" evidence="7">
    <location>
        <begin position="106"/>
        <end position="313"/>
    </location>
</feature>
<dbReference type="InterPro" id="IPR035780">
    <property type="entry name" value="SPRY_Ssh4-like"/>
</dbReference>
<dbReference type="STRING" id="1245528.M3IMM3"/>
<keyword evidence="5" id="KW-0175">Coiled coil</keyword>
<evidence type="ECO:0000256" key="5">
    <source>
        <dbReference type="SAM" id="Coils"/>
    </source>
</evidence>
<evidence type="ECO:0000256" key="1">
    <source>
        <dbReference type="ARBA" id="ARBA00004167"/>
    </source>
</evidence>
<feature type="region of interest" description="Disordered" evidence="6">
    <location>
        <begin position="443"/>
        <end position="640"/>
    </location>
</feature>
<name>M3IMM3_CANMX</name>
<dbReference type="CDD" id="cd12910">
    <property type="entry name" value="SPRY_SSH4_like"/>
    <property type="match status" value="1"/>
</dbReference>
<dbReference type="Proteomes" id="UP000011777">
    <property type="component" value="Unassembled WGS sequence"/>
</dbReference>
<accession>M3IMM3</accession>
<comment type="caution">
    <text evidence="8">The sequence shown here is derived from an EMBL/GenBank/DDBJ whole genome shotgun (WGS) entry which is preliminary data.</text>
</comment>
<feature type="compositionally biased region" description="Polar residues" evidence="6">
    <location>
        <begin position="527"/>
        <end position="555"/>
    </location>
</feature>
<dbReference type="InterPro" id="IPR043136">
    <property type="entry name" value="B30.2/SPRY_sf"/>
</dbReference>
<evidence type="ECO:0000313" key="8">
    <source>
        <dbReference type="EMBL" id="EMG47611.1"/>
    </source>
</evidence>
<reference evidence="8 9" key="1">
    <citation type="submission" date="2013-02" db="EMBL/GenBank/DDBJ databases">
        <title>Genome sequence of Candida maltosa Xu316, a potential industrial strain for xylitol and ethanol production.</title>
        <authorList>
            <person name="Yu J."/>
            <person name="Wang Q."/>
            <person name="Geng X."/>
            <person name="Bao W."/>
            <person name="He P."/>
            <person name="Cai J."/>
        </authorList>
    </citation>
    <scope>NUCLEOTIDE SEQUENCE [LARGE SCALE GENOMIC DNA]</scope>
    <source>
        <strain evidence="9">Xu316</strain>
    </source>
</reference>
<dbReference type="Gene3D" id="2.60.120.920">
    <property type="match status" value="1"/>
</dbReference>
<feature type="region of interest" description="Disordered" evidence="6">
    <location>
        <begin position="402"/>
        <end position="425"/>
    </location>
</feature>
<evidence type="ECO:0000259" key="7">
    <source>
        <dbReference type="PROSITE" id="PS50188"/>
    </source>
</evidence>
<dbReference type="eggNOG" id="KOG1477">
    <property type="taxonomic scope" value="Eukaryota"/>
</dbReference>
<keyword evidence="3" id="KW-1133">Transmembrane helix</keyword>
<dbReference type="InterPro" id="IPR013320">
    <property type="entry name" value="ConA-like_dom_sf"/>
</dbReference>